<dbReference type="EMBL" id="CP031194">
    <property type="protein sequence ID" value="AXG82950.1"/>
    <property type="molecule type" value="Genomic_DNA"/>
</dbReference>
<organism evidence="5 6">
    <name type="scientific">Streptomyces paludis</name>
    <dbReference type="NCBI Taxonomy" id="2282738"/>
    <lineage>
        <taxon>Bacteria</taxon>
        <taxon>Bacillati</taxon>
        <taxon>Actinomycetota</taxon>
        <taxon>Actinomycetes</taxon>
        <taxon>Kitasatosporales</taxon>
        <taxon>Streptomycetaceae</taxon>
        <taxon>Streptomyces</taxon>
    </lineage>
</organism>
<dbReference type="Gene3D" id="3.40.50.300">
    <property type="entry name" value="P-loop containing nucleotide triphosphate hydrolases"/>
    <property type="match status" value="1"/>
</dbReference>
<accession>A0A345I1X6</accession>
<dbReference type="AlphaFoldDB" id="A0A345I1X6"/>
<evidence type="ECO:0000313" key="6">
    <source>
        <dbReference type="Proteomes" id="UP000253868"/>
    </source>
</evidence>
<keyword evidence="6" id="KW-1185">Reference proteome</keyword>
<keyword evidence="3" id="KW-0378">Hydrolase</keyword>
<dbReference type="InterPro" id="IPR052705">
    <property type="entry name" value="Gliding_Motility_GTPase"/>
</dbReference>
<evidence type="ECO:0000256" key="1">
    <source>
        <dbReference type="ARBA" id="ARBA00005290"/>
    </source>
</evidence>
<dbReference type="Pfam" id="PF03029">
    <property type="entry name" value="ATP_bind_1"/>
    <property type="match status" value="1"/>
</dbReference>
<dbReference type="SUPFAM" id="SSF52540">
    <property type="entry name" value="P-loop containing nucleoside triphosphate hydrolases"/>
    <property type="match status" value="1"/>
</dbReference>
<dbReference type="GO" id="GO:0016787">
    <property type="term" value="F:hydrolase activity"/>
    <property type="evidence" value="ECO:0007669"/>
    <property type="project" value="UniProtKB-KW"/>
</dbReference>
<proteinExistence type="inferred from homology"/>
<reference evidence="6" key="1">
    <citation type="submission" date="2018-07" db="EMBL/GenBank/DDBJ databases">
        <authorList>
            <person name="Zhao J."/>
        </authorList>
    </citation>
    <scope>NUCLEOTIDE SEQUENCE [LARGE SCALE GENOMIC DNA]</scope>
    <source>
        <strain evidence="6">GSSD-12</strain>
    </source>
</reference>
<dbReference type="PANTHER" id="PTHR42708:SF1">
    <property type="entry name" value="GLIDING MOTILITY PROTEIN MGLA"/>
    <property type="match status" value="1"/>
</dbReference>
<keyword evidence="2" id="KW-0547">Nucleotide-binding</keyword>
<dbReference type="GO" id="GO:0005525">
    <property type="term" value="F:GTP binding"/>
    <property type="evidence" value="ECO:0007669"/>
    <property type="project" value="UniProtKB-KW"/>
</dbReference>
<dbReference type="InterPro" id="IPR027417">
    <property type="entry name" value="P-loop_NTPase"/>
</dbReference>
<evidence type="ECO:0000256" key="2">
    <source>
        <dbReference type="ARBA" id="ARBA00022741"/>
    </source>
</evidence>
<dbReference type="PANTHER" id="PTHR42708">
    <property type="entry name" value="ATP/GTP-BINDING PROTEIN-RELATED"/>
    <property type="match status" value="1"/>
</dbReference>
<evidence type="ECO:0000256" key="4">
    <source>
        <dbReference type="ARBA" id="ARBA00023134"/>
    </source>
</evidence>
<dbReference type="CDD" id="cd00882">
    <property type="entry name" value="Ras_like_GTPase"/>
    <property type="match status" value="1"/>
</dbReference>
<keyword evidence="4" id="KW-0342">GTP-binding</keyword>
<evidence type="ECO:0000256" key="3">
    <source>
        <dbReference type="ARBA" id="ARBA00022801"/>
    </source>
</evidence>
<dbReference type="Proteomes" id="UP000253868">
    <property type="component" value="Chromosome"/>
</dbReference>
<comment type="similarity">
    <text evidence="1">Belongs to the GPN-loop GTPase family.</text>
</comment>
<protein>
    <submittedName>
        <fullName evidence="5">ATP/GTP-binding protein</fullName>
    </submittedName>
</protein>
<dbReference type="KEGG" id="spad:DVK44_27775"/>
<evidence type="ECO:0000313" key="5">
    <source>
        <dbReference type="EMBL" id="AXG82950.1"/>
    </source>
</evidence>
<dbReference type="InterPro" id="IPR004130">
    <property type="entry name" value="Gpn"/>
</dbReference>
<sequence>MVAGGFGVGKTTLIGSVSEVTPLRMEEPLTVDSAAVDDLSGTPGKTTTTVGMDFGRLHMAGGQLVLYLFGLPGQLRFQPLWEDLAEGALGCLILADTRNLDACHGALSLLDTRATPYAVAINTFPGAPVYAEAELRQALALDPGTPLTTCDARDRTSCLYALITLMEHLLAHRTAAPQEPPR</sequence>
<gene>
    <name evidence="5" type="ORF">DVK44_27775</name>
</gene>
<dbReference type="OrthoDB" id="4319884at2"/>
<name>A0A345I1X6_9ACTN</name>